<dbReference type="PANTHER" id="PTHR47566">
    <property type="match status" value="1"/>
</dbReference>
<dbReference type="InterPro" id="IPR001611">
    <property type="entry name" value="Leu-rich_rpt"/>
</dbReference>
<protein>
    <submittedName>
        <fullName evidence="3">Putative conserved leucine-rich repeat protein</fullName>
    </submittedName>
</protein>
<keyword evidence="2" id="KW-0677">Repeat</keyword>
<evidence type="ECO:0000256" key="1">
    <source>
        <dbReference type="ARBA" id="ARBA00022614"/>
    </source>
</evidence>
<dbReference type="AlphaFoldDB" id="A0A0G2DVC9"/>
<dbReference type="InterPro" id="IPR025875">
    <property type="entry name" value="Leu-rich_rpt_4"/>
</dbReference>
<dbReference type="SMART" id="SM00369">
    <property type="entry name" value="LRR_TYP"/>
    <property type="match status" value="6"/>
</dbReference>
<organism evidence="3 4">
    <name type="scientific">Diplodia seriata</name>
    <dbReference type="NCBI Taxonomy" id="420778"/>
    <lineage>
        <taxon>Eukaryota</taxon>
        <taxon>Fungi</taxon>
        <taxon>Dikarya</taxon>
        <taxon>Ascomycota</taxon>
        <taxon>Pezizomycotina</taxon>
        <taxon>Dothideomycetes</taxon>
        <taxon>Dothideomycetes incertae sedis</taxon>
        <taxon>Botryosphaeriales</taxon>
        <taxon>Botryosphaeriaceae</taxon>
        <taxon>Diplodia</taxon>
    </lineage>
</organism>
<dbReference type="Gene3D" id="3.80.10.10">
    <property type="entry name" value="Ribonuclease Inhibitor"/>
    <property type="match status" value="3"/>
</dbReference>
<dbReference type="GO" id="GO:0031028">
    <property type="term" value="P:septation initiation signaling"/>
    <property type="evidence" value="ECO:0007669"/>
    <property type="project" value="TreeGrafter"/>
</dbReference>
<dbReference type="EMBL" id="LAQI01000242">
    <property type="protein sequence ID" value="KKY14136.1"/>
    <property type="molecule type" value="Genomic_DNA"/>
</dbReference>
<dbReference type="SUPFAM" id="SSF52058">
    <property type="entry name" value="L domain-like"/>
    <property type="match status" value="1"/>
</dbReference>
<dbReference type="PANTHER" id="PTHR47566:SF1">
    <property type="entry name" value="PROTEIN NUD1"/>
    <property type="match status" value="1"/>
</dbReference>
<sequence length="552" mass="62097">MSDRHANYIPKHIRREETIMEMPSPEYNEDSEHDFKSFDDEVPLQNSRFSFVSGEDEHELPNRTLVKRNGAATVNVLEDRYAQGTMELIKALQDNEPEEPFWEDLRRLDLQQKDLPTLNRLDELCYRIEALDVSNNHIAQLAGAPTTLRRLNISNNCLNKLKVDDNEVDSLDGVLELDGLLKLSAKGNKIKRVDFQGAYLERLTELDLSDNEIHSVRSLDTLKSLETLNLDENELSTFSFGRVSKVKQLGLNRNRLEKLDVSSFPRLETLAADSNNLSSLSGIAKLKHLRVLSARDQHPASGIFDTTSFLANADISELYLSSNTIPTLSFPEDNAGNTTPLLNLQRLELASCGLRTLPDKFGAVAPNIRSLNLNFNALKELRPLLNSKKLARLDLAGNRLSRLRRNVLVLAKVPSLRAVDLRNNAFNVGFYPPPSADRRVSRAGLCISIDDDNVSLVSGEHSLLEQEAEQQRQPQHLVLPSADDDRDRAYLARLDADTALRRRVYEMLVAGACGGVRALDGLALRRDEAMRRDEVWERLVGLGVVVRKKSRP</sequence>
<name>A0A0G2DVC9_9PEZI</name>
<dbReference type="PROSITE" id="PS51450">
    <property type="entry name" value="LRR"/>
    <property type="match status" value="3"/>
</dbReference>
<dbReference type="InterPro" id="IPR003591">
    <property type="entry name" value="Leu-rich_rpt_typical-subtyp"/>
</dbReference>
<accession>A0A0G2DVC9</accession>
<dbReference type="Pfam" id="PF12799">
    <property type="entry name" value="LRR_4"/>
    <property type="match status" value="1"/>
</dbReference>
<keyword evidence="1" id="KW-0433">Leucine-rich repeat</keyword>
<evidence type="ECO:0000313" key="4">
    <source>
        <dbReference type="Proteomes" id="UP000034182"/>
    </source>
</evidence>
<dbReference type="InterPro" id="IPR032675">
    <property type="entry name" value="LRR_dom_sf"/>
</dbReference>
<dbReference type="GO" id="GO:1902412">
    <property type="term" value="P:regulation of mitotic cytokinesis"/>
    <property type="evidence" value="ECO:0007669"/>
    <property type="project" value="TreeGrafter"/>
</dbReference>
<dbReference type="GO" id="GO:0035591">
    <property type="term" value="F:signaling adaptor activity"/>
    <property type="evidence" value="ECO:0007669"/>
    <property type="project" value="TreeGrafter"/>
</dbReference>
<reference evidence="3 4" key="1">
    <citation type="submission" date="2015-03" db="EMBL/GenBank/DDBJ databases">
        <authorList>
            <person name="Morales-Cruz A."/>
            <person name="Amrine K.C."/>
            <person name="Cantu D."/>
        </authorList>
    </citation>
    <scope>NUCLEOTIDE SEQUENCE [LARGE SCALE GENOMIC DNA]</scope>
    <source>
        <strain evidence="3">DS831</strain>
    </source>
</reference>
<dbReference type="GO" id="GO:0061499">
    <property type="term" value="C:outer plaque of mitotic spindle pole body"/>
    <property type="evidence" value="ECO:0007669"/>
    <property type="project" value="TreeGrafter"/>
</dbReference>
<gene>
    <name evidence="3" type="ORF">UCDDS831_g08458</name>
</gene>
<proteinExistence type="predicted"/>
<dbReference type="Proteomes" id="UP000034182">
    <property type="component" value="Unassembled WGS sequence"/>
</dbReference>
<reference evidence="3 4" key="2">
    <citation type="submission" date="2015-05" db="EMBL/GenBank/DDBJ databases">
        <title>Distinctive expansion of gene families associated with plant cell wall degradation and secondary metabolism in the genomes of grapevine trunk pathogens.</title>
        <authorList>
            <person name="Lawrence D.P."/>
            <person name="Travadon R."/>
            <person name="Rolshausen P.E."/>
            <person name="Baumgartner K."/>
        </authorList>
    </citation>
    <scope>NUCLEOTIDE SEQUENCE [LARGE SCALE GENOMIC DNA]</scope>
    <source>
        <strain evidence="3">DS831</strain>
    </source>
</reference>
<comment type="caution">
    <text evidence="3">The sequence shown here is derived from an EMBL/GenBank/DDBJ whole genome shotgun (WGS) entry which is preliminary data.</text>
</comment>
<dbReference type="InterPro" id="IPR052574">
    <property type="entry name" value="CDIRP"/>
</dbReference>
<evidence type="ECO:0000313" key="3">
    <source>
        <dbReference type="EMBL" id="KKY14136.1"/>
    </source>
</evidence>
<evidence type="ECO:0000256" key="2">
    <source>
        <dbReference type="ARBA" id="ARBA00022737"/>
    </source>
</evidence>